<accession>A0A7S3GTG2</accession>
<reference evidence="1" key="1">
    <citation type="submission" date="2021-01" db="EMBL/GenBank/DDBJ databases">
        <authorList>
            <person name="Corre E."/>
            <person name="Pelletier E."/>
            <person name="Niang G."/>
            <person name="Scheremetjew M."/>
            <person name="Finn R."/>
            <person name="Kale V."/>
            <person name="Holt S."/>
            <person name="Cochrane G."/>
            <person name="Meng A."/>
            <person name="Brown T."/>
            <person name="Cohen L."/>
        </authorList>
    </citation>
    <scope>NUCLEOTIDE SEQUENCE</scope>
    <source>
        <strain evidence="1">CCAP 955/1</strain>
    </source>
</reference>
<evidence type="ECO:0000313" key="1">
    <source>
        <dbReference type="EMBL" id="CAE0275896.1"/>
    </source>
</evidence>
<sequence length="207" mass="23695">MLIQYKQWVYAVFVATLFTMVHSFRPNGIFALKQTAKFSLVRKTKVLRDVADEFQQAVQKQDPDRLIEPSQKDMMKYSYILGNITNHMRKEPEKAMSIVSQDLGWLLARNVTALTNMVLADQPAVRENEGMMHAYLFILDFLDTVTNESKQQMQDNQALLRFLLEAAAKSGQDLDQYIAQNTEPVSSSFLCIAQCYFLKSLAVLLLV</sequence>
<gene>
    <name evidence="1" type="ORF">SELO1098_LOCUS4725</name>
</gene>
<name>A0A7S3GTG2_9STRA</name>
<dbReference type="AlphaFoldDB" id="A0A7S3GTG2"/>
<proteinExistence type="predicted"/>
<protein>
    <submittedName>
        <fullName evidence="1">Uncharacterized protein</fullName>
    </submittedName>
</protein>
<organism evidence="1">
    <name type="scientific">Spumella elongata</name>
    <dbReference type="NCBI Taxonomy" id="89044"/>
    <lineage>
        <taxon>Eukaryota</taxon>
        <taxon>Sar</taxon>
        <taxon>Stramenopiles</taxon>
        <taxon>Ochrophyta</taxon>
        <taxon>Chrysophyceae</taxon>
        <taxon>Chromulinales</taxon>
        <taxon>Chromulinaceae</taxon>
        <taxon>Spumella</taxon>
    </lineage>
</organism>
<dbReference type="EMBL" id="HBIC01009604">
    <property type="protein sequence ID" value="CAE0275896.1"/>
    <property type="molecule type" value="Transcribed_RNA"/>
</dbReference>